<dbReference type="Proteomes" id="UP000030106">
    <property type="component" value="Unassembled WGS sequence"/>
</dbReference>
<organism evidence="1 2">
    <name type="scientific">Beauveria bassiana D1-5</name>
    <dbReference type="NCBI Taxonomy" id="1245745"/>
    <lineage>
        <taxon>Eukaryota</taxon>
        <taxon>Fungi</taxon>
        <taxon>Dikarya</taxon>
        <taxon>Ascomycota</taxon>
        <taxon>Pezizomycotina</taxon>
        <taxon>Sordariomycetes</taxon>
        <taxon>Hypocreomycetidae</taxon>
        <taxon>Hypocreales</taxon>
        <taxon>Cordycipitaceae</taxon>
        <taxon>Beauveria</taxon>
    </lineage>
</organism>
<dbReference type="HOGENOM" id="CLU_2589378_0_0_1"/>
<name>A0A0A2VPM2_BEABA</name>
<evidence type="ECO:0000313" key="2">
    <source>
        <dbReference type="Proteomes" id="UP000030106"/>
    </source>
</evidence>
<reference evidence="1 2" key="1">
    <citation type="submission" date="2012-10" db="EMBL/GenBank/DDBJ databases">
        <title>Genome sequencing and analysis of entomopathogenic fungi Beauveria bassiana D1-5.</title>
        <authorList>
            <person name="Li Q."/>
            <person name="Wang L."/>
            <person name="Zhang Z."/>
            <person name="Wang Q."/>
            <person name="Ren J."/>
            <person name="Wang M."/>
            <person name="Xu W."/>
            <person name="Wang J."/>
            <person name="Lu Y."/>
            <person name="Du Q."/>
            <person name="Sun Z."/>
        </authorList>
    </citation>
    <scope>NUCLEOTIDE SEQUENCE [LARGE SCALE GENOMIC DNA]</scope>
    <source>
        <strain evidence="1 2">D1-5</strain>
    </source>
</reference>
<sequence length="80" mass="8937">MDLALSMHDSQRDLFPSLVIPDVKSRGTYYVQCPDCKKDVKKGTSCCGVQRGILPSICFDDTDELNHLAIDDDEPAKDMM</sequence>
<proteinExistence type="predicted"/>
<comment type="caution">
    <text evidence="1">The sequence shown here is derived from an EMBL/GenBank/DDBJ whole genome shotgun (WGS) entry which is preliminary data.</text>
</comment>
<dbReference type="EMBL" id="ANFO01000422">
    <property type="protein sequence ID" value="KGQ09563.1"/>
    <property type="molecule type" value="Genomic_DNA"/>
</dbReference>
<dbReference type="AlphaFoldDB" id="A0A0A2VPM2"/>
<gene>
    <name evidence="1" type="ORF">BBAD15_g5100</name>
</gene>
<accession>A0A0A2VPM2</accession>
<evidence type="ECO:0000313" key="1">
    <source>
        <dbReference type="EMBL" id="KGQ09563.1"/>
    </source>
</evidence>
<protein>
    <submittedName>
        <fullName evidence="1">Uncharacterized protein</fullName>
    </submittedName>
</protein>